<gene>
    <name evidence="2" type="ORF">PRZ48_000181</name>
</gene>
<evidence type="ECO:0000256" key="1">
    <source>
        <dbReference type="ARBA" id="ARBA00008383"/>
    </source>
</evidence>
<accession>A0ABR0EXR9</accession>
<reference evidence="2 3" key="1">
    <citation type="journal article" date="2023" name="G3 (Bethesda)">
        <title>A chromosome-level genome assembly of Zasmidium syzygii isolated from banana leaves.</title>
        <authorList>
            <person name="van Westerhoven A.C."/>
            <person name="Mehrabi R."/>
            <person name="Talebi R."/>
            <person name="Steentjes M.B.F."/>
            <person name="Corcolon B."/>
            <person name="Chong P.A."/>
            <person name="Kema G.H.J."/>
            <person name="Seidl M.F."/>
        </authorList>
    </citation>
    <scope>NUCLEOTIDE SEQUENCE [LARGE SCALE GENOMIC DNA]</scope>
    <source>
        <strain evidence="2 3">P124</strain>
    </source>
</reference>
<comment type="similarity">
    <text evidence="1">Belongs to the CoA-transferase III family.</text>
</comment>
<keyword evidence="3" id="KW-1185">Reference proteome</keyword>
<dbReference type="InterPro" id="IPR003673">
    <property type="entry name" value="CoA-Trfase_fam_III"/>
</dbReference>
<dbReference type="EMBL" id="JAXOVC010000001">
    <property type="protein sequence ID" value="KAK4506449.1"/>
    <property type="molecule type" value="Genomic_DNA"/>
</dbReference>
<organism evidence="2 3">
    <name type="scientific">Zasmidium cellare</name>
    <name type="common">Wine cellar mold</name>
    <name type="synonym">Racodium cellare</name>
    <dbReference type="NCBI Taxonomy" id="395010"/>
    <lineage>
        <taxon>Eukaryota</taxon>
        <taxon>Fungi</taxon>
        <taxon>Dikarya</taxon>
        <taxon>Ascomycota</taxon>
        <taxon>Pezizomycotina</taxon>
        <taxon>Dothideomycetes</taxon>
        <taxon>Dothideomycetidae</taxon>
        <taxon>Mycosphaerellales</taxon>
        <taxon>Mycosphaerellaceae</taxon>
        <taxon>Zasmidium</taxon>
    </lineage>
</organism>
<dbReference type="Pfam" id="PF02515">
    <property type="entry name" value="CoA_transf_3"/>
    <property type="match status" value="1"/>
</dbReference>
<name>A0ABR0EXR9_ZASCE</name>
<proteinExistence type="inferred from homology"/>
<dbReference type="PANTHER" id="PTHR48228">
    <property type="entry name" value="SUCCINYL-COA--D-CITRAMALATE COA-TRANSFERASE"/>
    <property type="match status" value="1"/>
</dbReference>
<dbReference type="InterPro" id="IPR050509">
    <property type="entry name" value="CoA-transferase_III"/>
</dbReference>
<evidence type="ECO:0000313" key="2">
    <source>
        <dbReference type="EMBL" id="KAK4506449.1"/>
    </source>
</evidence>
<comment type="caution">
    <text evidence="2">The sequence shown here is derived from an EMBL/GenBank/DDBJ whole genome shotgun (WGS) entry which is preliminary data.</text>
</comment>
<dbReference type="InterPro" id="IPR023606">
    <property type="entry name" value="CoA-Trfase_III_dom_1_sf"/>
</dbReference>
<evidence type="ECO:0000313" key="3">
    <source>
        <dbReference type="Proteomes" id="UP001305779"/>
    </source>
</evidence>
<dbReference type="Proteomes" id="UP001305779">
    <property type="component" value="Unassembled WGS sequence"/>
</dbReference>
<protein>
    <submittedName>
        <fullName evidence="2">Uncharacterized protein</fullName>
    </submittedName>
</protein>
<sequence>MEEMDTHRPSNEQIFADLLASLDIPSPPKPPKIHSHDPLTPSPHRICDAMAVALATLATTLTNLWSLRTNSNYQEPSIVNAETCIPQLMAAFLTTTNGVSCMGLMEDPKLLGNNDFYRAKDGRWVFLITTYPQLRDIACEVLGGVASERRVFEREVSKWDAFELEREISERGGCCVVVRSADEWGATEVGRGLEGTNVIEIEKIGEAGAEPLKMMGAVGEGKPLKSVRVLDNTHVIAGPMAARTAAEFGADVLNIAAPKHRDPFGMALETGIGKRAAWCDLEKEEDRAKFWKMVEDADVYMSSYLSLEKKGFGAKEIAKRRPGIVIVEFHAWISKGPWRDRGGFDQMACSATGFSQGEGGTGKPSLPPTHLLNDYLAATLGAAATVECLRRRETEGMFEEGEVAHLTRPNIPKLKETVGMKTVTGRFGETTYLPTQMQFAGGIKPGFHAGAEPWGVSKMEWT</sequence>
<dbReference type="Gene3D" id="3.40.50.10540">
    <property type="entry name" value="Crotonobetainyl-coa:carnitine coa-transferase, domain 1"/>
    <property type="match status" value="1"/>
</dbReference>
<dbReference type="PANTHER" id="PTHR48228:SF4">
    <property type="entry name" value="BLR3030 PROTEIN"/>
    <property type="match status" value="1"/>
</dbReference>
<dbReference type="SUPFAM" id="SSF89796">
    <property type="entry name" value="CoA-transferase family III (CaiB/BaiF)"/>
    <property type="match status" value="2"/>
</dbReference>